<dbReference type="InterPro" id="IPR037038">
    <property type="entry name" value="HepT-like_sf"/>
</dbReference>
<dbReference type="Gene3D" id="1.20.120.580">
    <property type="entry name" value="bsu32300-like"/>
    <property type="match status" value="1"/>
</dbReference>
<reference evidence="1 2" key="1">
    <citation type="submission" date="2018-11" db="EMBL/GenBank/DDBJ databases">
        <authorList>
            <consortium name="Pathogen Informatics"/>
        </authorList>
    </citation>
    <scope>NUCLEOTIDE SEQUENCE [LARGE SCALE GENOMIC DNA]</scope>
    <source>
        <strain evidence="1 2">NCTC10913</strain>
    </source>
</reference>
<evidence type="ECO:0000313" key="1">
    <source>
        <dbReference type="EMBL" id="VDG69820.1"/>
    </source>
</evidence>
<protein>
    <recommendedName>
        <fullName evidence="3">DUF86 domain-containing protein</fullName>
    </recommendedName>
</protein>
<name>A0ABY6SP51_9CLOT</name>
<organism evidence="1 2">
    <name type="scientific">Clostridium carnis</name>
    <dbReference type="NCBI Taxonomy" id="1530"/>
    <lineage>
        <taxon>Bacteria</taxon>
        <taxon>Bacillati</taxon>
        <taxon>Bacillota</taxon>
        <taxon>Clostridia</taxon>
        <taxon>Eubacteriales</taxon>
        <taxon>Clostridiaceae</taxon>
        <taxon>Clostridium</taxon>
    </lineage>
</organism>
<proteinExistence type="predicted"/>
<keyword evidence="2" id="KW-1185">Reference proteome</keyword>
<sequence length="151" mass="17975">MSPYYKYKKEKLEKKFESTKDTLALLIGAMKEYTNTNSIYLKRSILGYFQDLTEYIIDMCETYLVITDNYVDGCSGNELIKRARIHGFIDDTLCLFLTKLIRLRNRYTHDYYKREGVEEDIIKCCYNEIIYMDIFLQTTDDTITLIIKKKS</sequence>
<evidence type="ECO:0000313" key="2">
    <source>
        <dbReference type="Proteomes" id="UP000277570"/>
    </source>
</evidence>
<evidence type="ECO:0008006" key="3">
    <source>
        <dbReference type="Google" id="ProtNLM"/>
    </source>
</evidence>
<accession>A0ABY6SP51</accession>
<dbReference type="EMBL" id="UYIN01000001">
    <property type="protein sequence ID" value="VDG69820.1"/>
    <property type="molecule type" value="Genomic_DNA"/>
</dbReference>
<dbReference type="Proteomes" id="UP000277570">
    <property type="component" value="Unassembled WGS sequence"/>
</dbReference>
<gene>
    <name evidence="1" type="ORF">NCTC10913_00459</name>
</gene>
<dbReference type="RefSeq" id="WP_125147709.1">
    <property type="nucleotide sequence ID" value="NZ_UYIN01000001.1"/>
</dbReference>
<dbReference type="SUPFAM" id="SSF81593">
    <property type="entry name" value="Nucleotidyltransferase substrate binding subunit/domain"/>
    <property type="match status" value="1"/>
</dbReference>
<comment type="caution">
    <text evidence="1">The sequence shown here is derived from an EMBL/GenBank/DDBJ whole genome shotgun (WGS) entry which is preliminary data.</text>
</comment>